<accession>A0ABT4PKK1</accession>
<reference evidence="3" key="1">
    <citation type="submission" date="2022-12" db="EMBL/GenBank/DDBJ databases">
        <title>Phocaeicola acetigenes sp. nov., isolated feces from a healthy human.</title>
        <authorList>
            <person name="Do H."/>
            <person name="Ha Y.B."/>
            <person name="Kim J.-S."/>
            <person name="Suh M.K."/>
            <person name="Kim H.S."/>
            <person name="Lee J.-S."/>
        </authorList>
    </citation>
    <scope>NUCLEOTIDE SEQUENCE</scope>
    <source>
        <strain evidence="3">KGMB11183</strain>
    </source>
</reference>
<dbReference type="PROSITE" id="PS00284">
    <property type="entry name" value="SERPIN"/>
    <property type="match status" value="1"/>
</dbReference>
<dbReference type="Pfam" id="PF00079">
    <property type="entry name" value="Serpin"/>
    <property type="match status" value="1"/>
</dbReference>
<dbReference type="InterPro" id="IPR042178">
    <property type="entry name" value="Serpin_sf_1"/>
</dbReference>
<dbReference type="CDD" id="cd19588">
    <property type="entry name" value="serpin_miropin-like"/>
    <property type="match status" value="1"/>
</dbReference>
<organism evidence="3 4">
    <name type="scientific">Phocaeicola acetigenes</name>
    <dbReference type="NCBI Taxonomy" id="3016083"/>
    <lineage>
        <taxon>Bacteria</taxon>
        <taxon>Pseudomonadati</taxon>
        <taxon>Bacteroidota</taxon>
        <taxon>Bacteroidia</taxon>
        <taxon>Bacteroidales</taxon>
        <taxon>Bacteroidaceae</taxon>
        <taxon>Phocaeicola</taxon>
    </lineage>
</organism>
<dbReference type="Proteomes" id="UP001141933">
    <property type="component" value="Unassembled WGS sequence"/>
</dbReference>
<dbReference type="PANTHER" id="PTHR11461">
    <property type="entry name" value="SERINE PROTEASE INHIBITOR, SERPIN"/>
    <property type="match status" value="1"/>
</dbReference>
<evidence type="ECO:0000313" key="4">
    <source>
        <dbReference type="Proteomes" id="UP001141933"/>
    </source>
</evidence>
<comment type="similarity">
    <text evidence="1">Belongs to the serpin family.</text>
</comment>
<evidence type="ECO:0000313" key="3">
    <source>
        <dbReference type="EMBL" id="MCZ8373591.1"/>
    </source>
</evidence>
<dbReference type="InterPro" id="IPR042185">
    <property type="entry name" value="Serpin_sf_2"/>
</dbReference>
<dbReference type="SMART" id="SM00093">
    <property type="entry name" value="SERPIN"/>
    <property type="match status" value="1"/>
</dbReference>
<dbReference type="InterPro" id="IPR036186">
    <property type="entry name" value="Serpin_sf"/>
</dbReference>
<dbReference type="SUPFAM" id="SSF56574">
    <property type="entry name" value="Serpins"/>
    <property type="match status" value="1"/>
</dbReference>
<sequence length="413" mass="47019">MKSKYFCVIGIIGSILFSCKQGESVSRVLLDEISFSEKEQVINCAGNQFSFDLFRQLSSLDSAENMFVSPFSVSCALGMVNYGASGVTHQEIMEVMQIPDSVALVLNAYHQKLIDGLPRLDSSVTVKIANSMWFNKEVPVKKQFIQKNAMSYKAVSHNLDFSKLESVDKINEWVSRQTEGCIRKFMSNLSSDELLVLVNCLYFKGKWKFPFEKSETRKEVFFCADKTQESVEMMHQTASFSYRKNDYFEMATFPYGNSSYAMTILLPDVNKSWKECMDVLDGKSWETWMTDSVEEVLLDVKLPKLVLKNKYQMNRVLSAMGMSNAFTVHADFTNLTDRKPMCIGKVEHASFLELNEQETKAAAVTGMTVVFESEMIPIEPVIPFYANRPFLLIIHEMGNHTILFIGKVFCPNK</sequence>
<dbReference type="PROSITE" id="PS51257">
    <property type="entry name" value="PROKAR_LIPOPROTEIN"/>
    <property type="match status" value="1"/>
</dbReference>
<dbReference type="EMBL" id="JAPZVM010000015">
    <property type="protein sequence ID" value="MCZ8373591.1"/>
    <property type="molecule type" value="Genomic_DNA"/>
</dbReference>
<evidence type="ECO:0000256" key="1">
    <source>
        <dbReference type="RuleBase" id="RU000411"/>
    </source>
</evidence>
<evidence type="ECO:0000259" key="2">
    <source>
        <dbReference type="SMART" id="SM00093"/>
    </source>
</evidence>
<dbReference type="Gene3D" id="3.30.497.10">
    <property type="entry name" value="Antithrombin, subunit I, domain 2"/>
    <property type="match status" value="1"/>
</dbReference>
<dbReference type="RefSeq" id="WP_269878919.1">
    <property type="nucleotide sequence ID" value="NZ_JAPZVM010000015.1"/>
</dbReference>
<protein>
    <submittedName>
        <fullName evidence="3">Serpin family protein</fullName>
    </submittedName>
</protein>
<proteinExistence type="inferred from homology"/>
<dbReference type="PANTHER" id="PTHR11461:SF211">
    <property type="entry name" value="GH10112P-RELATED"/>
    <property type="match status" value="1"/>
</dbReference>
<dbReference type="Gene3D" id="2.30.39.10">
    <property type="entry name" value="Alpha-1-antitrypsin, domain 1"/>
    <property type="match status" value="1"/>
</dbReference>
<gene>
    <name evidence="3" type="ORF">O6P32_12880</name>
</gene>
<dbReference type="InterPro" id="IPR023796">
    <property type="entry name" value="Serpin_dom"/>
</dbReference>
<feature type="domain" description="Serpin" evidence="2">
    <location>
        <begin position="51"/>
        <end position="411"/>
    </location>
</feature>
<comment type="caution">
    <text evidence="3">The sequence shown here is derived from an EMBL/GenBank/DDBJ whole genome shotgun (WGS) entry which is preliminary data.</text>
</comment>
<dbReference type="InterPro" id="IPR023795">
    <property type="entry name" value="Serpin_CS"/>
</dbReference>
<name>A0ABT4PKK1_9BACT</name>
<keyword evidence="4" id="KW-1185">Reference proteome</keyword>
<dbReference type="InterPro" id="IPR000215">
    <property type="entry name" value="Serpin_fam"/>
</dbReference>